<feature type="region of interest" description="Disordered" evidence="1">
    <location>
        <begin position="28"/>
        <end position="48"/>
    </location>
</feature>
<dbReference type="HOGENOM" id="CLU_3159811_0_0_1"/>
<proteinExistence type="predicted"/>
<protein>
    <submittedName>
        <fullName evidence="2">BCL6 co-repressor-like 1</fullName>
    </submittedName>
</protein>
<evidence type="ECO:0000313" key="3">
    <source>
        <dbReference type="MGI" id="MGI:2443910"/>
    </source>
</evidence>
<reference evidence="2 4" key="2">
    <citation type="journal article" date="2011" name="PLoS Biol.">
        <title>Modernizing reference genome assemblies.</title>
        <authorList>
            <person name="Church D.M."/>
            <person name="Schneider V.A."/>
            <person name="Graves T."/>
            <person name="Auger K."/>
            <person name="Cunningham F."/>
            <person name="Bouk N."/>
            <person name="Chen H.C."/>
            <person name="Agarwala R."/>
            <person name="McLaren W.M."/>
            <person name="Ritchie G.R."/>
            <person name="Albracht D."/>
            <person name="Kremitzki M."/>
            <person name="Rock S."/>
            <person name="Kotkiewicz H."/>
            <person name="Kremitzki C."/>
            <person name="Wollam A."/>
            <person name="Trani L."/>
            <person name="Fulton L."/>
            <person name="Fulton R."/>
            <person name="Matthews L."/>
            <person name="Whitehead S."/>
            <person name="Chow W."/>
            <person name="Torrance J."/>
            <person name="Dunn M."/>
            <person name="Harden G."/>
            <person name="Threadgold G."/>
            <person name="Wood J."/>
            <person name="Collins J."/>
            <person name="Heath P."/>
            <person name="Griffiths G."/>
            <person name="Pelan S."/>
            <person name="Grafham D."/>
            <person name="Eichler E.E."/>
            <person name="Weinstock G."/>
            <person name="Mardis E.R."/>
            <person name="Wilson R.K."/>
            <person name="Howe K."/>
            <person name="Flicek P."/>
            <person name="Hubbard T."/>
        </authorList>
    </citation>
    <scope>NUCLEOTIDE SEQUENCE [LARGE SCALE GENOMIC DNA]</scope>
    <source>
        <strain evidence="2 4">C57BL/6J</strain>
    </source>
</reference>
<reference evidence="2" key="3">
    <citation type="submission" date="2025-08" db="UniProtKB">
        <authorList>
            <consortium name="Ensembl"/>
        </authorList>
    </citation>
    <scope>IDENTIFICATION</scope>
    <source>
        <strain evidence="2">C57BL/6J</strain>
    </source>
</reference>
<keyword evidence="4" id="KW-1185">Reference proteome</keyword>
<reference evidence="2 4" key="1">
    <citation type="journal article" date="2009" name="PLoS Biol.">
        <title>Lineage-specific biology revealed by a finished genome assembly of the mouse.</title>
        <authorList>
            <consortium name="Mouse Genome Sequencing Consortium"/>
            <person name="Church D.M."/>
            <person name="Goodstadt L."/>
            <person name="Hillier L.W."/>
            <person name="Zody M.C."/>
            <person name="Goldstein S."/>
            <person name="She X."/>
            <person name="Bult C.J."/>
            <person name="Agarwala R."/>
            <person name="Cherry J.L."/>
            <person name="DiCuccio M."/>
            <person name="Hlavina W."/>
            <person name="Kapustin Y."/>
            <person name="Meric P."/>
            <person name="Maglott D."/>
            <person name="Birtle Z."/>
            <person name="Marques A.C."/>
            <person name="Graves T."/>
            <person name="Zhou S."/>
            <person name="Teague B."/>
            <person name="Potamousis K."/>
            <person name="Churas C."/>
            <person name="Place M."/>
            <person name="Herschleb J."/>
            <person name="Runnheim R."/>
            <person name="Forrest D."/>
            <person name="Amos-Landgraf J."/>
            <person name="Schwartz D.C."/>
            <person name="Cheng Z."/>
            <person name="Lindblad-Toh K."/>
            <person name="Eichler E.E."/>
            <person name="Ponting C.P."/>
        </authorList>
    </citation>
    <scope>NUCLEOTIDE SEQUENCE [LARGE SCALE GENOMIC DNA]</scope>
    <source>
        <strain evidence="2 4">C57BL/6J</strain>
    </source>
</reference>
<sequence>MISTAPLYSGVHNWTSSDRIRMCGINEESAGSCLETPRNPPRKAPEGL</sequence>
<dbReference type="VEuPathDB" id="HostDB:ENSMUSG00000036959"/>
<reference evidence="2" key="4">
    <citation type="submission" date="2025-09" db="UniProtKB">
        <authorList>
            <consortium name="Ensembl"/>
        </authorList>
    </citation>
    <scope>IDENTIFICATION</scope>
    <source>
        <strain evidence="2">C57BL/6J</strain>
    </source>
</reference>
<gene>
    <name evidence="2 3" type="primary">Bcorl1</name>
</gene>
<accession>D6REH6</accession>
<dbReference type="Antibodypedia" id="30129">
    <property type="antibodies" value="76 antibodies from 15 providers"/>
</dbReference>
<evidence type="ECO:0000313" key="4">
    <source>
        <dbReference type="Proteomes" id="UP000000589"/>
    </source>
</evidence>
<dbReference type="AlphaFoldDB" id="D6REH6"/>
<dbReference type="Ensembl" id="ENSMUST00000156042.2">
    <property type="protein sequence ID" value="ENSMUSP00000117693.2"/>
    <property type="gene ID" value="ENSMUSG00000036959.16"/>
</dbReference>
<evidence type="ECO:0000256" key="1">
    <source>
        <dbReference type="SAM" id="MobiDB-lite"/>
    </source>
</evidence>
<dbReference type="GeneTree" id="ENSGT00940000153737"/>
<dbReference type="MGI" id="MGI:2443910">
    <property type="gene designation" value="Bcorl1"/>
</dbReference>
<dbReference type="AGR" id="MGI:2443910"/>
<dbReference type="ExpressionAtlas" id="D6REH6">
    <property type="expression patterns" value="baseline and differential"/>
</dbReference>
<name>D6REH6_MOUSE</name>
<organism evidence="2 4">
    <name type="scientific">Mus musculus</name>
    <name type="common">Mouse</name>
    <dbReference type="NCBI Taxonomy" id="10090"/>
    <lineage>
        <taxon>Eukaryota</taxon>
        <taxon>Metazoa</taxon>
        <taxon>Chordata</taxon>
        <taxon>Craniata</taxon>
        <taxon>Vertebrata</taxon>
        <taxon>Euteleostomi</taxon>
        <taxon>Mammalia</taxon>
        <taxon>Eutheria</taxon>
        <taxon>Euarchontoglires</taxon>
        <taxon>Glires</taxon>
        <taxon>Rodentia</taxon>
        <taxon>Myomorpha</taxon>
        <taxon>Muroidea</taxon>
        <taxon>Muridae</taxon>
        <taxon>Murinae</taxon>
        <taxon>Mus</taxon>
        <taxon>Mus</taxon>
    </lineage>
</organism>
<dbReference type="Proteomes" id="UP000000589">
    <property type="component" value="Chromosome X"/>
</dbReference>
<evidence type="ECO:0000313" key="2">
    <source>
        <dbReference type="Ensembl" id="ENSMUSP00000117693.2"/>
    </source>
</evidence>
<dbReference type="Bgee" id="ENSMUSG00000036959">
    <property type="expression patterns" value="Expressed in animal zygote and 113 other cell types or tissues"/>
</dbReference>